<protein>
    <submittedName>
        <fullName evidence="5">AAA ATPase domain-containing protein</fullName>
    </submittedName>
</protein>
<evidence type="ECO:0000256" key="3">
    <source>
        <dbReference type="SAM" id="MobiDB-lite"/>
    </source>
</evidence>
<keyword evidence="6" id="KW-1185">Reference proteome</keyword>
<evidence type="ECO:0000256" key="2">
    <source>
        <dbReference type="ARBA" id="ARBA00022840"/>
    </source>
</evidence>
<keyword evidence="2" id="KW-0067">ATP-binding</keyword>
<dbReference type="GO" id="GO:0005737">
    <property type="term" value="C:cytoplasm"/>
    <property type="evidence" value="ECO:0007669"/>
    <property type="project" value="TreeGrafter"/>
</dbReference>
<dbReference type="GO" id="GO:0005524">
    <property type="term" value="F:ATP binding"/>
    <property type="evidence" value="ECO:0007669"/>
    <property type="project" value="UniProtKB-KW"/>
</dbReference>
<keyword evidence="1" id="KW-0547">Nucleotide-binding</keyword>
<evidence type="ECO:0000313" key="5">
    <source>
        <dbReference type="EMBL" id="SNS94845.1"/>
    </source>
</evidence>
<proteinExistence type="predicted"/>
<dbReference type="PANTHER" id="PTHR16305">
    <property type="entry name" value="TESTICULAR SOLUBLE ADENYLYL CYCLASE"/>
    <property type="match status" value="1"/>
</dbReference>
<evidence type="ECO:0000313" key="6">
    <source>
        <dbReference type="Proteomes" id="UP000198282"/>
    </source>
</evidence>
<gene>
    <name evidence="5" type="ORF">SAMN05216276_102030</name>
</gene>
<dbReference type="Proteomes" id="UP000198282">
    <property type="component" value="Unassembled WGS sequence"/>
</dbReference>
<sequence length="526" mass="55413">MLYGRSAEQGVIDRLLSDSRSGRSGTLLIRGEPGIGKTALLDYAATAAEGLRMIRGTGVESEAELPFAGLHLLLRPVLDQVGALPEHQERALRAAFGLASVEAGDRLLVGLAVLSLLSELAEDGPLLVLVDDAQWLDRASTDALLFAARRLDAEGVVLIFAAREPFTAPGVPELPVKGLDVASAAALLNTAAGTSVAINPAVRYRLLAEARGNPLALIELPAAAPSDGTALPLTSRVQDAFLSQVRVLPEATQGLLAVAAAEDTGDLDVVLRAAAGFGDFLEDLHPAERAGLVLVDAGTMTFRHPLVRAAVYQGIPPSLRLAVHKALAEALDRPDDADRRAWHLAMSATGPDEEVAAELERTAVRASDRSGYAAAATAYERAARLSARPESRARRLTLAADHWVHHGDPVPERVAIAERRGRAGPAGGGRQPARTGSGLRDRTGRRAGPGGRRDRDVAGRREPRPGQHRGAADAALLPRRDRALPRTAPGRADHRHRGPGHRAGHGARALGQPDERLPGLSRRGGG</sequence>
<accession>A0A239IMQ2</accession>
<dbReference type="AlphaFoldDB" id="A0A239IMQ2"/>
<feature type="compositionally biased region" description="Basic residues" evidence="3">
    <location>
        <begin position="493"/>
        <end position="505"/>
    </location>
</feature>
<reference evidence="5 6" key="1">
    <citation type="submission" date="2017-06" db="EMBL/GenBank/DDBJ databases">
        <authorList>
            <person name="Kim H.J."/>
            <person name="Triplett B.A."/>
        </authorList>
    </citation>
    <scope>NUCLEOTIDE SEQUENCE [LARGE SCALE GENOMIC DNA]</scope>
    <source>
        <strain evidence="5 6">CGMCC 4.2132</strain>
    </source>
</reference>
<dbReference type="SUPFAM" id="SSF52540">
    <property type="entry name" value="P-loop containing nucleoside triphosphate hydrolases"/>
    <property type="match status" value="1"/>
</dbReference>
<feature type="domain" description="Orc1-like AAA ATPase" evidence="4">
    <location>
        <begin position="2"/>
        <end position="159"/>
    </location>
</feature>
<dbReference type="InterPro" id="IPR027417">
    <property type="entry name" value="P-loop_NTPase"/>
</dbReference>
<dbReference type="Gene3D" id="3.40.50.300">
    <property type="entry name" value="P-loop containing nucleotide triphosphate hydrolases"/>
    <property type="match status" value="1"/>
</dbReference>
<dbReference type="PANTHER" id="PTHR16305:SF35">
    <property type="entry name" value="TRANSCRIPTIONAL ACTIVATOR DOMAIN"/>
    <property type="match status" value="1"/>
</dbReference>
<evidence type="ECO:0000259" key="4">
    <source>
        <dbReference type="Pfam" id="PF13191"/>
    </source>
</evidence>
<organism evidence="5 6">
    <name type="scientific">Streptosporangium subroseum</name>
    <dbReference type="NCBI Taxonomy" id="106412"/>
    <lineage>
        <taxon>Bacteria</taxon>
        <taxon>Bacillati</taxon>
        <taxon>Actinomycetota</taxon>
        <taxon>Actinomycetes</taxon>
        <taxon>Streptosporangiales</taxon>
        <taxon>Streptosporangiaceae</taxon>
        <taxon>Streptosporangium</taxon>
    </lineage>
</organism>
<dbReference type="InterPro" id="IPR041664">
    <property type="entry name" value="AAA_16"/>
</dbReference>
<feature type="compositionally biased region" description="Basic and acidic residues" evidence="3">
    <location>
        <begin position="451"/>
        <end position="465"/>
    </location>
</feature>
<evidence type="ECO:0000256" key="1">
    <source>
        <dbReference type="ARBA" id="ARBA00022741"/>
    </source>
</evidence>
<feature type="region of interest" description="Disordered" evidence="3">
    <location>
        <begin position="421"/>
        <end position="526"/>
    </location>
</feature>
<name>A0A239IMQ2_9ACTN</name>
<dbReference type="RefSeq" id="WP_245878444.1">
    <property type="nucleotide sequence ID" value="NZ_FZOD01000020.1"/>
</dbReference>
<dbReference type="EMBL" id="FZOD01000020">
    <property type="protein sequence ID" value="SNS94845.1"/>
    <property type="molecule type" value="Genomic_DNA"/>
</dbReference>
<dbReference type="GO" id="GO:0004016">
    <property type="term" value="F:adenylate cyclase activity"/>
    <property type="evidence" value="ECO:0007669"/>
    <property type="project" value="TreeGrafter"/>
</dbReference>
<dbReference type="Pfam" id="PF13191">
    <property type="entry name" value="AAA_16"/>
    <property type="match status" value="1"/>
</dbReference>